<evidence type="ECO:0000313" key="1">
    <source>
        <dbReference type="EMBL" id="CED83075.1"/>
    </source>
</evidence>
<dbReference type="AlphaFoldDB" id="A0A0F7SRE9"/>
<dbReference type="SUPFAM" id="SSF53613">
    <property type="entry name" value="Ribokinase-like"/>
    <property type="match status" value="1"/>
</dbReference>
<proteinExistence type="predicted"/>
<keyword evidence="1" id="KW-0808">Transferase</keyword>
<keyword evidence="1" id="KW-0418">Kinase</keyword>
<dbReference type="PANTHER" id="PTHR47098:SF2">
    <property type="entry name" value="PROTEIN MAK32"/>
    <property type="match status" value="1"/>
</dbReference>
<dbReference type="PANTHER" id="PTHR47098">
    <property type="entry name" value="PROTEIN MAK32"/>
    <property type="match status" value="1"/>
</dbReference>
<protein>
    <submittedName>
        <fullName evidence="1">Carbohydrate kinase PfkB</fullName>
    </submittedName>
</protein>
<dbReference type="EMBL" id="LN483142">
    <property type="protein sequence ID" value="CED83075.1"/>
    <property type="molecule type" value="Genomic_DNA"/>
</dbReference>
<sequence length="333" mass="36008">MAALDPCPGRIITLGMFIIDEFEYRDSNGKLIEHTLDEGQIGGGGTYAIVGSRLFLPPQSLGMIVDKGDDFPDRIGRELEAYGTDMWHFRNRTDGERKTTRALNMYTGEARGVGLQSFKYLTPRFRISPSQFVGTPFAENGPPSFVHFVCAPVRAFEIVDEIDSLDGWARGTVNLVWEPMPDDCVPEQLDNVRRICPRLKVISPNHLEALGLVGVEPSGERTDLIAQITSVTLQLASFLSPGGLAVVRSGAEGACFGVVRSDGTVGEARWVPAVFGPSEQDRIKDVTGGGNAFLGGLCAGLKITGNDPYEAVLYGSVAASALEWEGQWGHQAC</sequence>
<reference evidence="1" key="1">
    <citation type="submission" date="2014-08" db="EMBL/GenBank/DDBJ databases">
        <authorList>
            <person name="Sharma Rahul"/>
            <person name="Thines Marco"/>
        </authorList>
    </citation>
    <scope>NUCLEOTIDE SEQUENCE</scope>
</reference>
<dbReference type="Gene3D" id="3.40.1190.20">
    <property type="match status" value="1"/>
</dbReference>
<name>A0A0F7SRE9_PHARH</name>
<accession>A0A0F7SRE9</accession>
<dbReference type="GO" id="GO:0016301">
    <property type="term" value="F:kinase activity"/>
    <property type="evidence" value="ECO:0007669"/>
    <property type="project" value="UniProtKB-KW"/>
</dbReference>
<dbReference type="InterPro" id="IPR029056">
    <property type="entry name" value="Ribokinase-like"/>
</dbReference>
<organism evidence="1">
    <name type="scientific">Phaffia rhodozyma</name>
    <name type="common">Yeast</name>
    <name type="synonym">Xanthophyllomyces dendrorhous</name>
    <dbReference type="NCBI Taxonomy" id="264483"/>
    <lineage>
        <taxon>Eukaryota</taxon>
        <taxon>Fungi</taxon>
        <taxon>Dikarya</taxon>
        <taxon>Basidiomycota</taxon>
        <taxon>Agaricomycotina</taxon>
        <taxon>Tremellomycetes</taxon>
        <taxon>Cystofilobasidiales</taxon>
        <taxon>Mrakiaceae</taxon>
        <taxon>Phaffia</taxon>
    </lineage>
</organism>